<organism evidence="7 8">
    <name type="scientific">Kingella pumchi</name>
    <dbReference type="NCBI Taxonomy" id="2779506"/>
    <lineage>
        <taxon>Bacteria</taxon>
        <taxon>Pseudomonadati</taxon>
        <taxon>Pseudomonadota</taxon>
        <taxon>Betaproteobacteria</taxon>
        <taxon>Neisseriales</taxon>
        <taxon>Neisseriaceae</taxon>
        <taxon>Kingella</taxon>
    </lineage>
</organism>
<protein>
    <submittedName>
        <fullName evidence="7">ABC transporter substrate-binding protein</fullName>
    </submittedName>
</protein>
<dbReference type="CDD" id="cd08504">
    <property type="entry name" value="PBP2_OppA"/>
    <property type="match status" value="1"/>
</dbReference>
<dbReference type="PIRSF" id="PIRSF002741">
    <property type="entry name" value="MppA"/>
    <property type="match status" value="1"/>
</dbReference>
<feature type="signal peptide" evidence="5">
    <location>
        <begin position="1"/>
        <end position="18"/>
    </location>
</feature>
<comment type="similarity">
    <text evidence="2">Belongs to the bacterial solute-binding protein 5 family.</text>
</comment>
<dbReference type="InterPro" id="IPR000914">
    <property type="entry name" value="SBP_5_dom"/>
</dbReference>
<keyword evidence="3" id="KW-0813">Transport</keyword>
<dbReference type="EMBL" id="JAKOOW010000032">
    <property type="protein sequence ID" value="MCG6504549.1"/>
    <property type="molecule type" value="Genomic_DNA"/>
</dbReference>
<accession>A0ABS9NP34</accession>
<dbReference type="RefSeq" id="WP_238748053.1">
    <property type="nucleotide sequence ID" value="NZ_JAKOOW010000032.1"/>
</dbReference>
<evidence type="ECO:0000313" key="8">
    <source>
        <dbReference type="Proteomes" id="UP001298424"/>
    </source>
</evidence>
<dbReference type="Gene3D" id="3.10.105.10">
    <property type="entry name" value="Dipeptide-binding Protein, Domain 3"/>
    <property type="match status" value="1"/>
</dbReference>
<feature type="domain" description="Solute-binding protein family 5" evidence="6">
    <location>
        <begin position="83"/>
        <end position="463"/>
    </location>
</feature>
<evidence type="ECO:0000313" key="7">
    <source>
        <dbReference type="EMBL" id="MCG6504549.1"/>
    </source>
</evidence>
<dbReference type="InterPro" id="IPR030678">
    <property type="entry name" value="Peptide/Ni-bd"/>
</dbReference>
<dbReference type="Gene3D" id="3.90.76.10">
    <property type="entry name" value="Dipeptide-binding Protein, Domain 1"/>
    <property type="match status" value="1"/>
</dbReference>
<dbReference type="PANTHER" id="PTHR30290:SF10">
    <property type="entry name" value="PERIPLASMIC OLIGOPEPTIDE-BINDING PROTEIN-RELATED"/>
    <property type="match status" value="1"/>
</dbReference>
<evidence type="ECO:0000256" key="1">
    <source>
        <dbReference type="ARBA" id="ARBA00004196"/>
    </source>
</evidence>
<dbReference type="SUPFAM" id="SSF53850">
    <property type="entry name" value="Periplasmic binding protein-like II"/>
    <property type="match status" value="1"/>
</dbReference>
<comment type="caution">
    <text evidence="7">The sequence shown here is derived from an EMBL/GenBank/DDBJ whole genome shotgun (WGS) entry which is preliminary data.</text>
</comment>
<name>A0ABS9NP34_9NEIS</name>
<evidence type="ECO:0000256" key="2">
    <source>
        <dbReference type="ARBA" id="ARBA00005695"/>
    </source>
</evidence>
<comment type="subcellular location">
    <subcellularLocation>
        <location evidence="1">Cell envelope</location>
    </subcellularLocation>
</comment>
<dbReference type="Proteomes" id="UP001298424">
    <property type="component" value="Unassembled WGS sequence"/>
</dbReference>
<reference evidence="7 8" key="1">
    <citation type="submission" date="2022-02" db="EMBL/GenBank/DDBJ databases">
        <title>Genome sequence data of Kingella unionensis sp. nov. strain CICC 24913 (CCUG 75125).</title>
        <authorList>
            <person name="Xiao M."/>
        </authorList>
    </citation>
    <scope>NUCLEOTIDE SEQUENCE [LARGE SCALE GENOMIC DNA]</scope>
    <source>
        <strain evidence="7 8">CICC 24913</strain>
    </source>
</reference>
<evidence type="ECO:0000259" key="6">
    <source>
        <dbReference type="Pfam" id="PF00496"/>
    </source>
</evidence>
<sequence length="545" mass="61344">MNQAYRIWLALGLGAALAACSGEPAAQKPIQVSNEPAEKQEIVVNNGAEPETLDPHKSSGVPESNILNQLLVGLTGTDPDGKTVPALAEKWESADNQTWVFHLREAQWSNGDPITADDFVYSMRRVVDPLTASPYASYLGDAKVKNAEEIANGKAKPEELGVKALDAKTLQITLSSPVPYFPDMLVHSSTRPVNAKVVEKHGSKWTLPENFVGSGPLRIAEWVVNEKIVLERNDKFFGNADNSISRLTVLPISSPITDVNRFKAGEIDMTYNDLPSDQFKQLKEEMGDQMKISPYLCTYYYEFNHRQAPFDNPKVRRALSLAFDRELFVEKIVGRGEAPAYQLTPTATQGMKDYVPDWKAWDKAKRLEEAKKLLQEAGYSAEKPLKFEILYNTNENHKKNAVAVAALWKENLGFVEAELNNQEWKTYLDGKRNGKFQMARSGWCGDYNEPSAFLNVFKSNNSSNYGRYNSPAYDDLMRRTLAPGVSSEERAELYHKAEAELDKDSASIFAYHYVSARLVKPYLSGYSDRDPLNYWQAKDWKVMKH</sequence>
<keyword evidence="4 5" id="KW-0732">Signal</keyword>
<evidence type="ECO:0000256" key="5">
    <source>
        <dbReference type="SAM" id="SignalP"/>
    </source>
</evidence>
<dbReference type="PROSITE" id="PS51257">
    <property type="entry name" value="PROKAR_LIPOPROTEIN"/>
    <property type="match status" value="1"/>
</dbReference>
<dbReference type="Gene3D" id="3.40.190.10">
    <property type="entry name" value="Periplasmic binding protein-like II"/>
    <property type="match status" value="1"/>
</dbReference>
<evidence type="ECO:0000256" key="4">
    <source>
        <dbReference type="ARBA" id="ARBA00022729"/>
    </source>
</evidence>
<dbReference type="Pfam" id="PF00496">
    <property type="entry name" value="SBP_bac_5"/>
    <property type="match status" value="1"/>
</dbReference>
<keyword evidence="8" id="KW-1185">Reference proteome</keyword>
<feature type="chain" id="PRO_5045365913" evidence="5">
    <location>
        <begin position="19"/>
        <end position="545"/>
    </location>
</feature>
<proteinExistence type="inferred from homology"/>
<evidence type="ECO:0000256" key="3">
    <source>
        <dbReference type="ARBA" id="ARBA00022448"/>
    </source>
</evidence>
<dbReference type="InterPro" id="IPR039424">
    <property type="entry name" value="SBP_5"/>
</dbReference>
<gene>
    <name evidence="7" type="ORF">MB824_08575</name>
</gene>
<dbReference type="PANTHER" id="PTHR30290">
    <property type="entry name" value="PERIPLASMIC BINDING COMPONENT OF ABC TRANSPORTER"/>
    <property type="match status" value="1"/>
</dbReference>